<dbReference type="Pfam" id="PF00211">
    <property type="entry name" value="Guanylate_cyc"/>
    <property type="match status" value="1"/>
</dbReference>
<comment type="caution">
    <text evidence="10">The sequence shown here is derived from an EMBL/GenBank/DDBJ whole genome shotgun (WGS) entry which is preliminary data.</text>
</comment>
<evidence type="ECO:0000256" key="7">
    <source>
        <dbReference type="RuleBase" id="RU000405"/>
    </source>
</evidence>
<dbReference type="Gene3D" id="3.30.70.1230">
    <property type="entry name" value="Nucleotide cyclase"/>
    <property type="match status" value="1"/>
</dbReference>
<dbReference type="PANTHER" id="PTHR11920:SF335">
    <property type="entry name" value="GUANYLATE CYCLASE"/>
    <property type="match status" value="1"/>
</dbReference>
<feature type="region of interest" description="Disordered" evidence="8">
    <location>
        <begin position="25"/>
        <end position="52"/>
    </location>
</feature>
<feature type="compositionally biased region" description="Gly residues" evidence="8">
    <location>
        <begin position="429"/>
        <end position="445"/>
    </location>
</feature>
<dbReference type="GO" id="GO:0007168">
    <property type="term" value="P:receptor guanylyl cyclase signaling pathway"/>
    <property type="evidence" value="ECO:0007669"/>
    <property type="project" value="TreeGrafter"/>
</dbReference>
<feature type="region of interest" description="Disordered" evidence="8">
    <location>
        <begin position="956"/>
        <end position="996"/>
    </location>
</feature>
<comment type="similarity">
    <text evidence="7">Belongs to the adenylyl cyclase class-4/guanylyl cyclase family.</text>
</comment>
<evidence type="ECO:0000256" key="3">
    <source>
        <dbReference type="ARBA" id="ARBA00022741"/>
    </source>
</evidence>
<evidence type="ECO:0000256" key="5">
    <source>
        <dbReference type="ARBA" id="ARBA00023136"/>
    </source>
</evidence>
<feature type="domain" description="Guanylate cyclase" evidence="9">
    <location>
        <begin position="1553"/>
        <end position="1695"/>
    </location>
</feature>
<evidence type="ECO:0000256" key="2">
    <source>
        <dbReference type="ARBA" id="ARBA00022692"/>
    </source>
</evidence>
<feature type="compositionally biased region" description="Polar residues" evidence="8">
    <location>
        <begin position="181"/>
        <end position="191"/>
    </location>
</feature>
<evidence type="ECO:0000256" key="8">
    <source>
        <dbReference type="SAM" id="MobiDB-lite"/>
    </source>
</evidence>
<feature type="region of interest" description="Disordered" evidence="8">
    <location>
        <begin position="1207"/>
        <end position="1226"/>
    </location>
</feature>
<dbReference type="SUPFAM" id="SSF55073">
    <property type="entry name" value="Nucleotide cyclase"/>
    <property type="match status" value="1"/>
</dbReference>
<dbReference type="GO" id="GO:0000166">
    <property type="term" value="F:nucleotide binding"/>
    <property type="evidence" value="ECO:0007669"/>
    <property type="project" value="UniProtKB-KW"/>
</dbReference>
<sequence>MEPDKLTQLLEAVAEEGGSWQGIVRVPSALGPPSDSADADGSVGSRASRASAMAGKVVNGNANSVAAALREAGLAEPQRPPSPHSRPSSCHTPDASVFVHRGLIPQLPSTAAGPQNLAVAERSGLISGTGGAFTSGLAPGSPAAAMFQELGVVSSTAVVASMAESSGGGGGSGASPVQAGCSSTRRQSSSRLMGLGPGGPGGLGTASSVHGSSPTTRNRSGCPSPTQPHGDSSPRVALTTIGEVMSMCDGAEESQSAAATLKDLSRHGAGASKAGANGGHEEVAASAGGDMGDACTSAGAGDAAAGSSSGAGVGGTLHMRMRSLLRRGSSALHASPSGGMHADECGDATSGGDAVAAIGVRHAPSLSTATLDPLLGEAAKFHSMLSTTGSPALTRTASQLDTMELAAAGAVFQSGGGGGGRQLTSGQPATGGRGGGANEGTGSGAGTPRAGGWRGGLLSTLFRSVGHGGKNAGQANKAGTGARSSSQAPSVFDDLHPVHVGAGGGAGGGSEHKGSTLVDASFALSAAVTSAVRSSSFHQVLTNPSAPSPSGLAPHSNGQRMEAAGALGAAAVAMGNRPPSTTSLIARGSLDLQRTRLNQRSMRWAMVSDAWAGSSWQVAFGSVDAVGQRPSGAAAAAAAAAVAGCVSAGPAVNLPHQYGPTGESCFESDGEAALAAVLLGPPPLQSHVSGVGVGVGVADPLQCFPLEEGQEGNDSENSRRSDDEVRRRLEVEHLQQRAEAGAESEDAARQEAGVNGAGAGPAAGSGGGAGGGGVTAHFWKPLLARLRVRGTSSSNLLAQAQSFSAGGATAVKQPAASGVTPGDAAQSAASYGVVGRSHSALVARCPAHAVPVPVPMPGSTAAVDVATAVNGTAPSSTAMSLSFTHNAQTGTASPSAAATGAASSGGVGAGATTGERGSSTGYTANSSNGRSRPCSANAGAPGSSRMLNFAQSLRTAPSAATLRPPSNQRRRQQQALLSRGSSTGLRAASGTGFPLGRGMSATSVGMGLQLSGRTGFGHALQQQQQQQYGAGGASAGGMSALYGSSGAAAAGVAAVAFAAGGGSLASTPRGGGARFRRGSMPLLDTAGSYGAGIMDADLELIMAAGMRQLAEGAAAATGGRAIAAGVARRPPGSALVLGYALRPDMDPEDELLPQLLRSAAAVTAGAAQQPWPQPGSGGATAPAPSFMLTECGGGAGDAATNMSVATSAGTGGGAASSAHAATSTGSGGSVNPNLFMLLHGALVGAISTDVSAATSRPTPDESRSGGGAHPAMMIATAGSNGAPERSGSTGVSAMPPLPATAAATEREAAVRAALAQHIILPPVAPAMAVARVAAGAASFTTATEYTTDGGGTTTTADVITEERPSAAAPAIDMGAVPATARVPPATKPAGVVASRHASAPAILAQAMPPADQASSGVELSSGKVAGLEGGEVFHEVVATAVTDPVTGHRAVVLLQRDVTARVLTERHVARVSETEHRLLEQIFPRHVLQYVMEEAWLLHNGKPPARPSDAKDSMQPQGSAAEPLAVENGAAAGTWRPRIPDCNRLATWHPVCTVLFADIQGFTPMCKQLPPAVVMSFLHTLFSRFDAMLDEYAVYKVETIGDCYMVAGGLMHEDEDGMAAVQGAGEVDCDQAHAVVSFAQAMLRAAASVRLPTSGEPVRIRVGIHSGPVVSGVVGTRMPRFCLFGDTVNTASRMESTGVPGAIHVSDDAYQMLLRSHSSTASEGWEPSGGIEVKGRGRMSTYLWRPPATLPAPGADSNRPDAVGSIPGSHMAAALAGAVPPRRVQPPPPLILPPRVAEALQPSASPVLHGLAAKPHAAWTASSSGHAKPTQQPRSPSKQTVLATALQLASPEAPPQAAWQGTVASRSQAPAPAQTPCVPADVHLSAGWLAVAYTSASASVADSDMHLLESMGYSTGAGCGGTTDTGTGRVGSAAAGTLAGGRGSHDAGAGGAISTAAGVDLHTMMMRTLGLVPGHGSVLDARRAPLRPPGTIGSSANTSGGLHAAGSTVTGAGTIDASTYATLAQVRKSLDANPSRFRPGSAARGAGAAGTAEVPPGAGPDTSANTAPSPGLTDSRRMLIVPSSSGGLSGAAGPGDDLGGIQPFHTSSSAGSGPGVNVMPTATMAASRAGAQGSNADSHRPAGVPDSSSCGMGGGMPLLPAGLALRAAPGDSIGSSCSTMATAATDGWTGGMGSSRGVTTATPTTTAPVSAAASKITTRGESTVFSPLTSVISVGGVSGGAIPGPSHAAGGQVARRSSGALPGSAIGAAAASVAEGATGQPRFGEMS</sequence>
<feature type="compositionally biased region" description="Gly residues" evidence="8">
    <location>
        <begin position="195"/>
        <end position="204"/>
    </location>
</feature>
<accession>A0A835T0T0</accession>
<feature type="compositionally biased region" description="Low complexity" evidence="8">
    <location>
        <begin position="2040"/>
        <end position="2052"/>
    </location>
</feature>
<dbReference type="PROSITE" id="PS00452">
    <property type="entry name" value="GUANYLATE_CYCLASE_1"/>
    <property type="match status" value="1"/>
</dbReference>
<feature type="compositionally biased region" description="Low complexity" evidence="8">
    <location>
        <begin position="887"/>
        <end position="902"/>
    </location>
</feature>
<dbReference type="PROSITE" id="PS50125">
    <property type="entry name" value="GUANYLATE_CYCLASE_2"/>
    <property type="match status" value="1"/>
</dbReference>
<feature type="compositionally biased region" description="Low complexity" evidence="8">
    <location>
        <begin position="472"/>
        <end position="482"/>
    </location>
</feature>
<dbReference type="Proteomes" id="UP000613740">
    <property type="component" value="Unassembled WGS sequence"/>
</dbReference>
<feature type="region of interest" description="Disordered" evidence="8">
    <location>
        <begin position="466"/>
        <end position="489"/>
    </location>
</feature>
<keyword evidence="5" id="KW-0472">Membrane</keyword>
<keyword evidence="6 7" id="KW-0456">Lyase</keyword>
<reference evidence="10" key="1">
    <citation type="journal article" date="2020" name="bioRxiv">
        <title>Comparative genomics of Chlamydomonas.</title>
        <authorList>
            <person name="Craig R.J."/>
            <person name="Hasan A.R."/>
            <person name="Ness R.W."/>
            <person name="Keightley P.D."/>
        </authorList>
    </citation>
    <scope>NUCLEOTIDE SEQUENCE</scope>
    <source>
        <strain evidence="10">CCAP 11/173</strain>
    </source>
</reference>
<feature type="compositionally biased region" description="Polar residues" evidence="8">
    <location>
        <begin position="1820"/>
        <end position="1842"/>
    </location>
</feature>
<feature type="compositionally biased region" description="Polar residues" evidence="8">
    <location>
        <begin position="205"/>
        <end position="230"/>
    </location>
</feature>
<feature type="compositionally biased region" description="Polar residues" evidence="8">
    <location>
        <begin position="975"/>
        <end position="984"/>
    </location>
</feature>
<name>A0A835T0T0_9CHLO</name>
<dbReference type="GO" id="GO:0004383">
    <property type="term" value="F:guanylate cyclase activity"/>
    <property type="evidence" value="ECO:0007669"/>
    <property type="project" value="TreeGrafter"/>
</dbReference>
<organism evidence="10 11">
    <name type="scientific">Chlamydomonas schloesseri</name>
    <dbReference type="NCBI Taxonomy" id="2026947"/>
    <lineage>
        <taxon>Eukaryota</taxon>
        <taxon>Viridiplantae</taxon>
        <taxon>Chlorophyta</taxon>
        <taxon>core chlorophytes</taxon>
        <taxon>Chlorophyceae</taxon>
        <taxon>CS clade</taxon>
        <taxon>Chlamydomonadales</taxon>
        <taxon>Chlamydomonadaceae</taxon>
        <taxon>Chlamydomonas</taxon>
    </lineage>
</organism>
<keyword evidence="3" id="KW-0547">Nucleotide-binding</keyword>
<evidence type="ECO:0000259" key="9">
    <source>
        <dbReference type="PROSITE" id="PS50125"/>
    </source>
</evidence>
<feature type="compositionally biased region" description="Polar residues" evidence="8">
    <location>
        <begin position="915"/>
        <end position="930"/>
    </location>
</feature>
<feature type="compositionally biased region" description="Low complexity" evidence="8">
    <location>
        <begin position="31"/>
        <end position="52"/>
    </location>
</feature>
<dbReference type="InterPro" id="IPR050401">
    <property type="entry name" value="Cyclic_nucleotide_synthase"/>
</dbReference>
<feature type="region of interest" description="Disordered" evidence="8">
    <location>
        <begin position="887"/>
        <end position="943"/>
    </location>
</feature>
<evidence type="ECO:0000256" key="6">
    <source>
        <dbReference type="ARBA" id="ARBA00023239"/>
    </source>
</evidence>
<evidence type="ECO:0000313" key="11">
    <source>
        <dbReference type="Proteomes" id="UP000613740"/>
    </source>
</evidence>
<dbReference type="InterPro" id="IPR018297">
    <property type="entry name" value="A/G_cyclase_CS"/>
</dbReference>
<dbReference type="GO" id="GO:0035556">
    <property type="term" value="P:intracellular signal transduction"/>
    <property type="evidence" value="ECO:0007669"/>
    <property type="project" value="InterPro"/>
</dbReference>
<dbReference type="GO" id="GO:0004016">
    <property type="term" value="F:adenylate cyclase activity"/>
    <property type="evidence" value="ECO:0007669"/>
    <property type="project" value="TreeGrafter"/>
</dbReference>
<feature type="region of interest" description="Disordered" evidence="8">
    <location>
        <begin position="705"/>
        <end position="771"/>
    </location>
</feature>
<keyword evidence="4" id="KW-1133">Transmembrane helix</keyword>
<gene>
    <name evidence="10" type="ORF">HYH02_012167</name>
</gene>
<feature type="region of interest" description="Disordered" evidence="8">
    <location>
        <begin position="2031"/>
        <end position="2074"/>
    </location>
</feature>
<dbReference type="CDD" id="cd07302">
    <property type="entry name" value="CHD"/>
    <property type="match status" value="1"/>
</dbReference>
<feature type="region of interest" description="Disordered" evidence="8">
    <location>
        <begin position="1252"/>
        <end position="1274"/>
    </location>
</feature>
<feature type="region of interest" description="Disordered" evidence="8">
    <location>
        <begin position="69"/>
        <end position="94"/>
    </location>
</feature>
<dbReference type="PANTHER" id="PTHR11920">
    <property type="entry name" value="GUANYLYL CYCLASE"/>
    <property type="match status" value="1"/>
</dbReference>
<feature type="region of interest" description="Disordered" evidence="8">
    <location>
        <begin position="415"/>
        <end position="453"/>
    </location>
</feature>
<evidence type="ECO:0000256" key="1">
    <source>
        <dbReference type="ARBA" id="ARBA00004370"/>
    </source>
</evidence>
<feature type="compositionally biased region" description="Low complexity" evidence="8">
    <location>
        <begin position="1215"/>
        <end position="1224"/>
    </location>
</feature>
<proteinExistence type="inferred from homology"/>
<evidence type="ECO:0000313" key="10">
    <source>
        <dbReference type="EMBL" id="KAG2434972.1"/>
    </source>
</evidence>
<keyword evidence="11" id="KW-1185">Reference proteome</keyword>
<feature type="region of interest" description="Disordered" evidence="8">
    <location>
        <begin position="1502"/>
        <end position="1521"/>
    </location>
</feature>
<feature type="region of interest" description="Disordered" evidence="8">
    <location>
        <begin position="163"/>
        <end position="235"/>
    </location>
</feature>
<protein>
    <recommendedName>
        <fullName evidence="9">Guanylate cyclase domain-containing protein</fullName>
    </recommendedName>
</protein>
<comment type="subcellular location">
    <subcellularLocation>
        <location evidence="1">Membrane</location>
    </subcellularLocation>
</comment>
<feature type="region of interest" description="Disordered" evidence="8">
    <location>
        <begin position="1980"/>
        <end position="2002"/>
    </location>
</feature>
<keyword evidence="2" id="KW-0812">Transmembrane</keyword>
<dbReference type="OrthoDB" id="10593501at2759"/>
<dbReference type="EMBL" id="JAEHOD010000055">
    <property type="protein sequence ID" value="KAG2434972.1"/>
    <property type="molecule type" value="Genomic_DNA"/>
</dbReference>
<dbReference type="InterPro" id="IPR001054">
    <property type="entry name" value="A/G_cyclase"/>
</dbReference>
<evidence type="ECO:0000256" key="4">
    <source>
        <dbReference type="ARBA" id="ARBA00022989"/>
    </source>
</evidence>
<feature type="region of interest" description="Disordered" evidence="8">
    <location>
        <begin position="2128"/>
        <end position="2153"/>
    </location>
</feature>
<dbReference type="SMART" id="SM00044">
    <property type="entry name" value="CYCc"/>
    <property type="match status" value="1"/>
</dbReference>
<dbReference type="GO" id="GO:0005886">
    <property type="term" value="C:plasma membrane"/>
    <property type="evidence" value="ECO:0007669"/>
    <property type="project" value="TreeGrafter"/>
</dbReference>
<feature type="compositionally biased region" description="Basic and acidic residues" evidence="8">
    <location>
        <begin position="716"/>
        <end position="736"/>
    </location>
</feature>
<feature type="region of interest" description="Disordered" evidence="8">
    <location>
        <begin position="1816"/>
        <end position="1871"/>
    </location>
</feature>
<dbReference type="InterPro" id="IPR029787">
    <property type="entry name" value="Nucleotide_cyclase"/>
</dbReference>
<dbReference type="GO" id="GO:0001653">
    <property type="term" value="F:peptide receptor activity"/>
    <property type="evidence" value="ECO:0007669"/>
    <property type="project" value="TreeGrafter"/>
</dbReference>
<feature type="compositionally biased region" description="Gly residues" evidence="8">
    <location>
        <begin position="755"/>
        <end position="771"/>
    </location>
</feature>